<reference evidence="1 2" key="1">
    <citation type="journal article" date="2008" name="Appl. Environ. Microbiol.">
        <title>Genome of the epsilonproteobacterial chemolithoautotroph Sulfurimonas denitrificans.</title>
        <authorList>
            <person name="Sievert S.M."/>
            <person name="Scott K.M."/>
            <person name="Klotz M.G."/>
            <person name="Chain P.S.G."/>
            <person name="Hauser L.J."/>
            <person name="Hemp J."/>
            <person name="Huegler M."/>
            <person name="Land M."/>
            <person name="Lapidus A."/>
            <person name="Larimer F.W."/>
            <person name="Lucas S."/>
            <person name="Malfatti S.A."/>
            <person name="Meyer F."/>
            <person name="Paulsen I.T."/>
            <person name="Ren Q."/>
            <person name="Simon J."/>
            <person name="Bailey K."/>
            <person name="Diaz E."/>
            <person name="Fitzpatrick K.A."/>
            <person name="Glover B."/>
            <person name="Gwatney N."/>
            <person name="Korajkic A."/>
            <person name="Long A."/>
            <person name="Mobberley J.M."/>
            <person name="Pantry S.N."/>
            <person name="Pazder G."/>
            <person name="Peterson S."/>
            <person name="Quintanilla J.D."/>
            <person name="Sprinkle R."/>
            <person name="Stephens J."/>
            <person name="Thomas P."/>
            <person name="Vaughn R."/>
            <person name="Weber M.J."/>
            <person name="Wooten L.L."/>
        </authorList>
    </citation>
    <scope>NUCLEOTIDE SEQUENCE [LARGE SCALE GENOMIC DNA]</scope>
    <source>
        <strain evidence="2">ATCC 33889 / DSM 1251</strain>
    </source>
</reference>
<dbReference type="STRING" id="326298.Suden_0670"/>
<organism evidence="1 2">
    <name type="scientific">Sulfurimonas denitrificans (strain ATCC 33889 / DSM 1251)</name>
    <name type="common">Thiomicrospira denitrificans (strain ATCC 33889 / DSM 1251)</name>
    <dbReference type="NCBI Taxonomy" id="326298"/>
    <lineage>
        <taxon>Bacteria</taxon>
        <taxon>Pseudomonadati</taxon>
        <taxon>Campylobacterota</taxon>
        <taxon>Epsilonproteobacteria</taxon>
        <taxon>Campylobacterales</taxon>
        <taxon>Sulfurimonadaceae</taxon>
        <taxon>Sulfurimonas</taxon>
    </lineage>
</organism>
<dbReference type="Gene3D" id="3.10.310.30">
    <property type="match status" value="1"/>
</dbReference>
<dbReference type="InterPro" id="IPR038763">
    <property type="entry name" value="DHH_sf"/>
</dbReference>
<dbReference type="InterPro" id="IPR051319">
    <property type="entry name" value="Oligoribo/pAp-PDE_c-di-AMP_PDE"/>
</dbReference>
<dbReference type="PANTHER" id="PTHR47618">
    <property type="entry name" value="BIFUNCTIONAL OLIGORIBONUCLEASE AND PAP PHOSPHATASE NRNA"/>
    <property type="match status" value="1"/>
</dbReference>
<gene>
    <name evidence="1" type="ordered locus">Suden_0670</name>
</gene>
<dbReference type="eggNOG" id="COG0618">
    <property type="taxonomic scope" value="Bacteria"/>
</dbReference>
<dbReference type="EMBL" id="CP000153">
    <property type="protein sequence ID" value="ABB43949.1"/>
    <property type="molecule type" value="Genomic_DNA"/>
</dbReference>
<dbReference type="RefSeq" id="WP_011372303.1">
    <property type="nucleotide sequence ID" value="NC_007575.1"/>
</dbReference>
<protein>
    <submittedName>
        <fullName evidence="1">Exopolyphosphatase-related proteins-like protein</fullName>
    </submittedName>
</protein>
<evidence type="ECO:0000313" key="1">
    <source>
        <dbReference type="EMBL" id="ABB43949.1"/>
    </source>
</evidence>
<dbReference type="AlphaFoldDB" id="Q30ST2"/>
<keyword evidence="2" id="KW-1185">Reference proteome</keyword>
<sequence>MNEIIKKIDSATHIVILCDEGFDADLIGSASAFYTFLLQKHKKVSWVLKSQSISHKLAFIPWVDDIKNTFPKNADFVISFGSLGKENLDIEIDCELINFHYKTEILYHFFKENRIKINKKMATALYAGLLESTDCFLYEELSGTTFAIAKELIESGADFKLCNKNIMKSVTLGAVRLRAIMFKNMLLEYDATVALFCLSDEDLQASGATQLDAKMVLKESLSLAHVEVAVLIMQKSDFKIQCVIHCKSEPICAKIALKFDAKSLSNRLDFTLNKTVSLHVAKEFVLNLIKKEI</sequence>
<accession>Q30ST2</accession>
<dbReference type="SUPFAM" id="SSF64182">
    <property type="entry name" value="DHH phosphoesterases"/>
    <property type="match status" value="1"/>
</dbReference>
<dbReference type="PANTHER" id="PTHR47618:SF1">
    <property type="entry name" value="BIFUNCTIONAL OLIGORIBONUCLEASE AND PAP PHOSPHATASE NRNA"/>
    <property type="match status" value="1"/>
</dbReference>
<dbReference type="Proteomes" id="UP000002714">
    <property type="component" value="Chromosome"/>
</dbReference>
<dbReference type="HOGENOM" id="CLU_039720_0_0_7"/>
<name>Q30ST2_SULDN</name>
<dbReference type="KEGG" id="tdn:Suden_0670"/>
<evidence type="ECO:0000313" key="2">
    <source>
        <dbReference type="Proteomes" id="UP000002714"/>
    </source>
</evidence>
<proteinExistence type="predicted"/>
<dbReference type="Gene3D" id="3.90.1640.10">
    <property type="entry name" value="inorganic pyrophosphatase (n-terminal core)"/>
    <property type="match status" value="2"/>
</dbReference>
<dbReference type="OrthoDB" id="9803668at2"/>